<dbReference type="InParanoid" id="A0A1Y2G1C4"/>
<comment type="similarity">
    <text evidence="1">Belongs to the glutaredoxin family.</text>
</comment>
<dbReference type="STRING" id="106004.A0A1Y2G1C4"/>
<accession>A0A1Y2G1C4</accession>
<reference evidence="2 3" key="1">
    <citation type="submission" date="2016-07" db="EMBL/GenBank/DDBJ databases">
        <title>Pervasive Adenine N6-methylation of Active Genes in Fungi.</title>
        <authorList>
            <consortium name="DOE Joint Genome Institute"/>
            <person name="Mondo S.J."/>
            <person name="Dannebaum R.O."/>
            <person name="Kuo R.C."/>
            <person name="Labutti K."/>
            <person name="Haridas S."/>
            <person name="Kuo A."/>
            <person name="Salamov A."/>
            <person name="Ahrendt S.R."/>
            <person name="Lipzen A."/>
            <person name="Sullivan W."/>
            <person name="Andreopoulos W.B."/>
            <person name="Clum A."/>
            <person name="Lindquist E."/>
            <person name="Daum C."/>
            <person name="Ramamoorthy G.K."/>
            <person name="Gryganskyi A."/>
            <person name="Culley D."/>
            <person name="Magnuson J.K."/>
            <person name="James T.Y."/>
            <person name="O'Malley M.A."/>
            <person name="Stajich J.E."/>
            <person name="Spatafora J.W."/>
            <person name="Visel A."/>
            <person name="Grigoriev I.V."/>
        </authorList>
    </citation>
    <scope>NUCLEOTIDE SEQUENCE [LARGE SCALE GENOMIC DNA]</scope>
    <source>
        <strain evidence="2 3">62-1032</strain>
    </source>
</reference>
<keyword evidence="1" id="KW-0813">Transport</keyword>
<dbReference type="Gene3D" id="3.40.30.10">
    <property type="entry name" value="Glutaredoxin"/>
    <property type="match status" value="1"/>
</dbReference>
<keyword evidence="1" id="KW-0249">Electron transport</keyword>
<sequence>PHLTLFTGGSECSLCDVAKADLAAVQKRAPFQLSLYNIRRKEGDDPEYYDRQAWRRLYQYDIPVLHLSEAEDFDSLAGRTKGKVLKGGRVMKHRIDQEKLVELVQGWTEKLNRQEEGQNKKEE</sequence>
<keyword evidence="3" id="KW-1185">Reference proteome</keyword>
<evidence type="ECO:0000313" key="2">
    <source>
        <dbReference type="EMBL" id="ORY90708.1"/>
    </source>
</evidence>
<evidence type="ECO:0000256" key="1">
    <source>
        <dbReference type="RuleBase" id="RU363082"/>
    </source>
</evidence>
<dbReference type="SUPFAM" id="SSF52833">
    <property type="entry name" value="Thioredoxin-like"/>
    <property type="match status" value="1"/>
</dbReference>
<feature type="non-terminal residue" evidence="2">
    <location>
        <position position="1"/>
    </location>
</feature>
<gene>
    <name evidence="2" type="ORF">BCR35DRAFT_261370</name>
</gene>
<dbReference type="PANTHER" id="PTHR33558">
    <property type="entry name" value="GLUTAREDOXIN-LIKE PROTEIN C5ORF63 HOMOLOG"/>
    <property type="match status" value="1"/>
</dbReference>
<protein>
    <recommendedName>
        <fullName evidence="1">Glutaredoxin-like protein</fullName>
    </recommendedName>
</protein>
<dbReference type="PANTHER" id="PTHR33558:SF1">
    <property type="entry name" value="GLUTAREDOXIN-LIKE PROTEIN C5ORF63 HOMOLOG"/>
    <property type="match status" value="1"/>
</dbReference>
<dbReference type="InterPro" id="IPR008554">
    <property type="entry name" value="Glutaredoxin-like"/>
</dbReference>
<dbReference type="InterPro" id="IPR052565">
    <property type="entry name" value="Glutaredoxin-like_YDR286C"/>
</dbReference>
<organism evidence="2 3">
    <name type="scientific">Leucosporidium creatinivorum</name>
    <dbReference type="NCBI Taxonomy" id="106004"/>
    <lineage>
        <taxon>Eukaryota</taxon>
        <taxon>Fungi</taxon>
        <taxon>Dikarya</taxon>
        <taxon>Basidiomycota</taxon>
        <taxon>Pucciniomycotina</taxon>
        <taxon>Microbotryomycetes</taxon>
        <taxon>Leucosporidiales</taxon>
        <taxon>Leucosporidium</taxon>
    </lineage>
</organism>
<dbReference type="Pfam" id="PF05768">
    <property type="entry name" value="Glrx-like"/>
    <property type="match status" value="1"/>
</dbReference>
<dbReference type="EMBL" id="MCGR01000003">
    <property type="protein sequence ID" value="ORY90708.1"/>
    <property type="molecule type" value="Genomic_DNA"/>
</dbReference>
<dbReference type="InterPro" id="IPR036249">
    <property type="entry name" value="Thioredoxin-like_sf"/>
</dbReference>
<evidence type="ECO:0000313" key="3">
    <source>
        <dbReference type="Proteomes" id="UP000193467"/>
    </source>
</evidence>
<dbReference type="AlphaFoldDB" id="A0A1Y2G1C4"/>
<name>A0A1Y2G1C4_9BASI</name>
<proteinExistence type="inferred from homology"/>
<dbReference type="Proteomes" id="UP000193467">
    <property type="component" value="Unassembled WGS sequence"/>
</dbReference>
<comment type="caution">
    <text evidence="2">The sequence shown here is derived from an EMBL/GenBank/DDBJ whole genome shotgun (WGS) entry which is preliminary data.</text>
</comment>
<dbReference type="OrthoDB" id="429967at2759"/>